<gene>
    <name evidence="8" type="ORF">GRI48_10720</name>
</gene>
<evidence type="ECO:0000256" key="1">
    <source>
        <dbReference type="ARBA" id="ARBA00004167"/>
    </source>
</evidence>
<comment type="caution">
    <text evidence="8">The sequence shown here is derived from an EMBL/GenBank/DDBJ whole genome shotgun (WGS) entry which is preliminary data.</text>
</comment>
<evidence type="ECO:0000313" key="9">
    <source>
        <dbReference type="Proteomes" id="UP000445582"/>
    </source>
</evidence>
<keyword evidence="4 6" id="KW-0472">Membrane</keyword>
<keyword evidence="9" id="KW-1185">Reference proteome</keyword>
<dbReference type="PROSITE" id="PS52015">
    <property type="entry name" value="TONB_CTD"/>
    <property type="match status" value="1"/>
</dbReference>
<evidence type="ECO:0000256" key="3">
    <source>
        <dbReference type="ARBA" id="ARBA00022989"/>
    </source>
</evidence>
<accession>A0A844YKM1</accession>
<dbReference type="GO" id="GO:0055085">
    <property type="term" value="P:transmembrane transport"/>
    <property type="evidence" value="ECO:0007669"/>
    <property type="project" value="InterPro"/>
</dbReference>
<dbReference type="NCBIfam" id="TIGR01352">
    <property type="entry name" value="tonB_Cterm"/>
    <property type="match status" value="1"/>
</dbReference>
<evidence type="ECO:0000256" key="5">
    <source>
        <dbReference type="SAM" id="MobiDB-lite"/>
    </source>
</evidence>
<keyword evidence="2 6" id="KW-0812">Transmembrane</keyword>
<feature type="region of interest" description="Disordered" evidence="5">
    <location>
        <begin position="50"/>
        <end position="70"/>
    </location>
</feature>
<dbReference type="AlphaFoldDB" id="A0A844YKM1"/>
<organism evidence="8 9">
    <name type="scientific">Qipengyuania oceanensis</name>
    <dbReference type="NCBI Taxonomy" id="1463597"/>
    <lineage>
        <taxon>Bacteria</taxon>
        <taxon>Pseudomonadati</taxon>
        <taxon>Pseudomonadota</taxon>
        <taxon>Alphaproteobacteria</taxon>
        <taxon>Sphingomonadales</taxon>
        <taxon>Erythrobacteraceae</taxon>
        <taxon>Qipengyuania</taxon>
    </lineage>
</organism>
<dbReference type="InterPro" id="IPR037682">
    <property type="entry name" value="TonB_C"/>
</dbReference>
<dbReference type="EMBL" id="WTYN01000002">
    <property type="protein sequence ID" value="MXO63484.1"/>
    <property type="molecule type" value="Genomic_DNA"/>
</dbReference>
<proteinExistence type="predicted"/>
<feature type="transmembrane region" description="Helical" evidence="6">
    <location>
        <begin position="16"/>
        <end position="38"/>
    </location>
</feature>
<sequence length="225" mass="24241">MAYADNFNRAARPGPIAAVIAIHAGIGYLLVTGLGGAIMDRIIQQNPDVIDIPIDPPTPIDEPPPPQPEDSAVDPIVQVPAPPLDFNKPADFKVEPADLPPVDDFIITKIPVPMPTPGPSVAPKPSFDPVAARPRNDPSRWVTTDDYPSAEIRKGSEGTARFRLQIAANGKVESCTITRSSGSARLDEATCRNVERRAKFDPARNGENQPVAGRYESSVKWVLPE</sequence>
<dbReference type="GO" id="GO:0016020">
    <property type="term" value="C:membrane"/>
    <property type="evidence" value="ECO:0007669"/>
    <property type="project" value="UniProtKB-SubCell"/>
</dbReference>
<evidence type="ECO:0000256" key="6">
    <source>
        <dbReference type="SAM" id="Phobius"/>
    </source>
</evidence>
<feature type="compositionally biased region" description="Pro residues" evidence="5">
    <location>
        <begin position="54"/>
        <end position="68"/>
    </location>
</feature>
<evidence type="ECO:0000313" key="8">
    <source>
        <dbReference type="EMBL" id="MXO63484.1"/>
    </source>
</evidence>
<name>A0A844YKM1_9SPHN</name>
<evidence type="ECO:0000259" key="7">
    <source>
        <dbReference type="PROSITE" id="PS52015"/>
    </source>
</evidence>
<comment type="subcellular location">
    <subcellularLocation>
        <location evidence="1">Membrane</location>
        <topology evidence="1">Single-pass membrane protein</topology>
    </subcellularLocation>
</comment>
<protein>
    <submittedName>
        <fullName evidence="8">TonB family protein</fullName>
    </submittedName>
</protein>
<dbReference type="Proteomes" id="UP000445582">
    <property type="component" value="Unassembled WGS sequence"/>
</dbReference>
<dbReference type="Gene3D" id="3.30.1150.10">
    <property type="match status" value="1"/>
</dbReference>
<dbReference type="SUPFAM" id="SSF74653">
    <property type="entry name" value="TolA/TonB C-terminal domain"/>
    <property type="match status" value="1"/>
</dbReference>
<reference evidence="8 9" key="1">
    <citation type="submission" date="2019-12" db="EMBL/GenBank/DDBJ databases">
        <title>Genomic-based taxomic classification of the family Erythrobacteraceae.</title>
        <authorList>
            <person name="Xu L."/>
        </authorList>
    </citation>
    <scope>NUCLEOTIDE SEQUENCE [LARGE SCALE GENOMIC DNA]</scope>
    <source>
        <strain evidence="8 9">MCCC 1A09965</strain>
    </source>
</reference>
<dbReference type="OrthoDB" id="7585155at2"/>
<feature type="domain" description="TonB C-terminal" evidence="7">
    <location>
        <begin position="132"/>
        <end position="225"/>
    </location>
</feature>
<dbReference type="InterPro" id="IPR006260">
    <property type="entry name" value="TonB/TolA_C"/>
</dbReference>
<evidence type="ECO:0000256" key="2">
    <source>
        <dbReference type="ARBA" id="ARBA00022692"/>
    </source>
</evidence>
<dbReference type="Pfam" id="PF03544">
    <property type="entry name" value="TonB_C"/>
    <property type="match status" value="1"/>
</dbReference>
<evidence type="ECO:0000256" key="4">
    <source>
        <dbReference type="ARBA" id="ARBA00023136"/>
    </source>
</evidence>
<keyword evidence="3 6" id="KW-1133">Transmembrane helix</keyword>
<dbReference type="RefSeq" id="WP_160675779.1">
    <property type="nucleotide sequence ID" value="NZ_WTYN01000002.1"/>
</dbReference>